<feature type="transmembrane region" description="Helical" evidence="1">
    <location>
        <begin position="387"/>
        <end position="410"/>
    </location>
</feature>
<dbReference type="Pfam" id="PF00873">
    <property type="entry name" value="ACR_tran"/>
    <property type="match status" value="1"/>
</dbReference>
<keyword evidence="1" id="KW-0472">Membrane</keyword>
<dbReference type="InterPro" id="IPR001036">
    <property type="entry name" value="Acrflvin-R"/>
</dbReference>
<comment type="caution">
    <text evidence="2">The sequence shown here is derived from an EMBL/GenBank/DDBJ whole genome shotgun (WGS) entry which is preliminary data.</text>
</comment>
<dbReference type="SUPFAM" id="SSF82693">
    <property type="entry name" value="Multidrug efflux transporter AcrB pore domain, PN1, PN2, PC1 and PC2 subdomains"/>
    <property type="match status" value="2"/>
</dbReference>
<keyword evidence="1" id="KW-0812">Transmembrane</keyword>
<evidence type="ECO:0000313" key="3">
    <source>
        <dbReference type="Proteomes" id="UP000273022"/>
    </source>
</evidence>
<dbReference type="SUPFAM" id="SSF82714">
    <property type="entry name" value="Multidrug efflux transporter AcrB TolC docking domain, DN and DC subdomains"/>
    <property type="match status" value="2"/>
</dbReference>
<keyword evidence="3" id="KW-1185">Reference proteome</keyword>
<gene>
    <name evidence="2" type="ORF">D5R81_14680</name>
</gene>
<feature type="transmembrane region" description="Helical" evidence="1">
    <location>
        <begin position="361"/>
        <end position="381"/>
    </location>
</feature>
<organism evidence="2 3">
    <name type="scientific">Parashewanella spongiae</name>
    <dbReference type="NCBI Taxonomy" id="342950"/>
    <lineage>
        <taxon>Bacteria</taxon>
        <taxon>Pseudomonadati</taxon>
        <taxon>Pseudomonadota</taxon>
        <taxon>Gammaproteobacteria</taxon>
        <taxon>Alteromonadales</taxon>
        <taxon>Shewanellaceae</taxon>
        <taxon>Parashewanella</taxon>
    </lineage>
</organism>
<dbReference type="OrthoDB" id="9757940at2"/>
<dbReference type="Gene3D" id="3.30.70.1430">
    <property type="entry name" value="Multidrug efflux transporter AcrB pore domain"/>
    <property type="match status" value="2"/>
</dbReference>
<dbReference type="InterPro" id="IPR027463">
    <property type="entry name" value="AcrB_DN_DC_subdom"/>
</dbReference>
<accession>A0A3A6U0H0</accession>
<dbReference type="RefSeq" id="WP_121854388.1">
    <property type="nucleotide sequence ID" value="NZ_CP037952.1"/>
</dbReference>
<feature type="transmembrane region" description="Helical" evidence="1">
    <location>
        <begin position="459"/>
        <end position="478"/>
    </location>
</feature>
<reference evidence="2 3" key="1">
    <citation type="submission" date="2018-09" db="EMBL/GenBank/DDBJ databases">
        <title>Phylogeny of the Shewanellaceae, and recommendation for two new genera, Pseudoshewanella and Parashewanella.</title>
        <authorList>
            <person name="Wang G."/>
        </authorList>
    </citation>
    <scope>NUCLEOTIDE SEQUENCE [LARGE SCALE GENOMIC DNA]</scope>
    <source>
        <strain evidence="2 3">KCTC 22492</strain>
    </source>
</reference>
<name>A0A3A6U0H0_9GAMM</name>
<dbReference type="SUPFAM" id="SSF82866">
    <property type="entry name" value="Multidrug efflux transporter AcrB transmembrane domain"/>
    <property type="match status" value="2"/>
</dbReference>
<dbReference type="GO" id="GO:0042910">
    <property type="term" value="F:xenobiotic transmembrane transporter activity"/>
    <property type="evidence" value="ECO:0007669"/>
    <property type="project" value="TreeGrafter"/>
</dbReference>
<protein>
    <submittedName>
        <fullName evidence="2">Efflux RND transporter permease subunit</fullName>
    </submittedName>
</protein>
<dbReference type="Gene3D" id="3.30.70.1320">
    <property type="entry name" value="Multidrug efflux transporter AcrB pore domain like"/>
    <property type="match status" value="1"/>
</dbReference>
<evidence type="ECO:0000256" key="1">
    <source>
        <dbReference type="SAM" id="Phobius"/>
    </source>
</evidence>
<evidence type="ECO:0000313" key="2">
    <source>
        <dbReference type="EMBL" id="RJY10454.1"/>
    </source>
</evidence>
<feature type="transmembrane region" description="Helical" evidence="1">
    <location>
        <begin position="883"/>
        <end position="901"/>
    </location>
</feature>
<dbReference type="GO" id="GO:0005886">
    <property type="term" value="C:plasma membrane"/>
    <property type="evidence" value="ECO:0007669"/>
    <property type="project" value="TreeGrafter"/>
</dbReference>
<dbReference type="PANTHER" id="PTHR32063">
    <property type="match status" value="1"/>
</dbReference>
<proteinExistence type="predicted"/>
<dbReference type="Gene3D" id="3.30.70.1440">
    <property type="entry name" value="Multidrug efflux transporter AcrB pore domain"/>
    <property type="match status" value="1"/>
</dbReference>
<dbReference type="PANTHER" id="PTHR32063:SF18">
    <property type="entry name" value="CATION EFFLUX SYSTEM PROTEIN"/>
    <property type="match status" value="1"/>
</dbReference>
<feature type="transmembrane region" description="Helical" evidence="1">
    <location>
        <begin position="335"/>
        <end position="354"/>
    </location>
</feature>
<dbReference type="Gene3D" id="3.30.2090.10">
    <property type="entry name" value="Multidrug efflux transporter AcrB TolC docking domain, DN and DC subdomains"/>
    <property type="match status" value="2"/>
</dbReference>
<dbReference type="Proteomes" id="UP000273022">
    <property type="component" value="Unassembled WGS sequence"/>
</dbReference>
<feature type="transmembrane region" description="Helical" evidence="1">
    <location>
        <begin position="962"/>
        <end position="980"/>
    </location>
</feature>
<dbReference type="Gene3D" id="1.20.1640.10">
    <property type="entry name" value="Multidrug efflux transporter AcrB transmembrane domain"/>
    <property type="match status" value="2"/>
</dbReference>
<dbReference type="EMBL" id="QYYH01000104">
    <property type="protein sequence ID" value="RJY10454.1"/>
    <property type="molecule type" value="Genomic_DNA"/>
</dbReference>
<keyword evidence="1" id="KW-1133">Transmembrane helix</keyword>
<feature type="transmembrane region" description="Helical" evidence="1">
    <location>
        <begin position="907"/>
        <end position="931"/>
    </location>
</feature>
<sequence>MIKSFIENGRLAALFIALLIVAGFGALSSLPRTEDPEITNRFATVITTYPGASSERVEALVTDVIENQLRRMEELKLLQSTSRSGVSVIQIELKDSITQTEMVWSRARDLLNDSRALLPNNVHEPRLDDQIGYASTVILGVNWQGKTQERIDIINRYAKELQNRIRLIDGTDFVTLYGAPEEEIQVTLHSNKLAKLRLTPAIVARQLNHADSKISAGKVNNLSFRALIEVNGEFDSLERISSIPIKATQNHQITRLRDIATIKRQPKTPIASKAIVNGKQGVMIAIRMLDSARVDLWQSEVEKDVKQFQQLVPANIKVNWLFEQKSYTSTRLGELLINLLQGFIIILTVLMLTLGLRNALIVALSLPLTALFTLTCMKFVGLPIHQMSVTGLVVALGIMVDNAIVIVDAIGQRRAEGQSKLDAVSNTLKHLWLPLAGSTITTILAFTPIVLMPGASGEFVGGIAISVIFALIGSYLISHTLIAGLAGRFSACNHSNHAWFHNGAQFPQLTRRFQQFLNASLKKPLLTTLSIGLLPLLGFIAASQLTEQFFPSSDRDMFQIEAYLPTQSSIQNSAQLTEKLNSYLTDKNGVTQVNWVVGGNVPSFYYNLTQRQTGAENYAQAMVKTQNYTVANQLIPELQNELDALFPKAQILVRKLEQGPPFHAPVEFRVFGNNLDTLNQIGDQVRQRLSQSQFVTHTRTTLSSGTPKVSIDVNEEASSALGLSLSEIAQQMQMATTGVIGGTLLEQTESLPIRLRIDDIYHSDVQRLSEVNLITPLGQFLPLAAIATTQMQVSRSAIPRRDGKRVNTVEAYIIADVLPAKVLQEVQQDIMAIDLPMGYSIEVGGESAKRNAAVGKLMSSVALVLTLLFTVLVLSFNSFRLTAIILISALQSAGLGLLAVYCFNYPFGFTVIIGLLGLMGLAINAAIVIIAELETEPMARAGESKTIVSLVNSCTRHISSTTVTTIGGFLPLILAGGGFWPPFAVAIAGGTLLTTLISLIWVPSAYFMIMRNKTSSAVIEST</sequence>
<feature type="transmembrane region" description="Helical" evidence="1">
    <location>
        <begin position="857"/>
        <end position="876"/>
    </location>
</feature>
<dbReference type="PRINTS" id="PR00702">
    <property type="entry name" value="ACRIFLAVINRP"/>
</dbReference>
<feature type="transmembrane region" description="Helical" evidence="1">
    <location>
        <begin position="431"/>
        <end position="453"/>
    </location>
</feature>
<dbReference type="AlphaFoldDB" id="A0A3A6U0H0"/>
<feature type="transmembrane region" description="Helical" evidence="1">
    <location>
        <begin position="986"/>
        <end position="1009"/>
    </location>
</feature>